<name>A0A8J8WNH6_CHIOP</name>
<feature type="region of interest" description="Disordered" evidence="1">
    <location>
        <begin position="48"/>
        <end position="70"/>
    </location>
</feature>
<protein>
    <submittedName>
        <fullName evidence="2">Uncharacterized protein</fullName>
    </submittedName>
</protein>
<gene>
    <name evidence="2" type="ORF">GWK47_026683</name>
</gene>
<sequence length="115" mass="13082">MSSGDGGVQVAVVWPMLSGNHICYVNSVTVASFGRWRDETDDQQAHISSHTQTHANIRTRKHNSCETREVSRSKRRSIEVLEHRWTPRLQCLRDAFPFWSLLQPSRPAAPISCLP</sequence>
<dbReference type="Proteomes" id="UP000770661">
    <property type="component" value="Unassembled WGS sequence"/>
</dbReference>
<reference evidence="2" key="1">
    <citation type="submission" date="2020-07" db="EMBL/GenBank/DDBJ databases">
        <title>The High-quality genome of the commercially important snow crab, Chionoecetes opilio.</title>
        <authorList>
            <person name="Jeong J.-H."/>
            <person name="Ryu S."/>
        </authorList>
    </citation>
    <scope>NUCLEOTIDE SEQUENCE</scope>
    <source>
        <strain evidence="2">MADBK_172401_WGS</strain>
        <tissue evidence="2">Digestive gland</tissue>
    </source>
</reference>
<comment type="caution">
    <text evidence="2">The sequence shown here is derived from an EMBL/GenBank/DDBJ whole genome shotgun (WGS) entry which is preliminary data.</text>
</comment>
<proteinExistence type="predicted"/>
<evidence type="ECO:0000313" key="2">
    <source>
        <dbReference type="EMBL" id="KAG0695966.1"/>
    </source>
</evidence>
<dbReference type="EMBL" id="JACEEZ010025946">
    <property type="protein sequence ID" value="KAG0695966.1"/>
    <property type="molecule type" value="Genomic_DNA"/>
</dbReference>
<accession>A0A8J8WNH6</accession>
<keyword evidence="3" id="KW-1185">Reference proteome</keyword>
<organism evidence="2 3">
    <name type="scientific">Chionoecetes opilio</name>
    <name type="common">Atlantic snow crab</name>
    <name type="synonym">Cancer opilio</name>
    <dbReference type="NCBI Taxonomy" id="41210"/>
    <lineage>
        <taxon>Eukaryota</taxon>
        <taxon>Metazoa</taxon>
        <taxon>Ecdysozoa</taxon>
        <taxon>Arthropoda</taxon>
        <taxon>Crustacea</taxon>
        <taxon>Multicrustacea</taxon>
        <taxon>Malacostraca</taxon>
        <taxon>Eumalacostraca</taxon>
        <taxon>Eucarida</taxon>
        <taxon>Decapoda</taxon>
        <taxon>Pleocyemata</taxon>
        <taxon>Brachyura</taxon>
        <taxon>Eubrachyura</taxon>
        <taxon>Majoidea</taxon>
        <taxon>Majidae</taxon>
        <taxon>Chionoecetes</taxon>
    </lineage>
</organism>
<evidence type="ECO:0000313" key="3">
    <source>
        <dbReference type="Proteomes" id="UP000770661"/>
    </source>
</evidence>
<evidence type="ECO:0000256" key="1">
    <source>
        <dbReference type="SAM" id="MobiDB-lite"/>
    </source>
</evidence>
<dbReference type="AlphaFoldDB" id="A0A8J8WNH6"/>